<dbReference type="SUPFAM" id="SSF52540">
    <property type="entry name" value="P-loop containing nucleoside triphosphate hydrolases"/>
    <property type="match status" value="1"/>
</dbReference>
<keyword evidence="2 11" id="KW-0547">Nucleotide-binding</keyword>
<gene>
    <name evidence="15" type="ORF">DLM65_08565</name>
    <name evidence="14" type="ORF">JF886_06085</name>
</gene>
<dbReference type="AlphaFoldDB" id="A0A2W5Z8D8"/>
<evidence type="ECO:0000256" key="2">
    <source>
        <dbReference type="ARBA" id="ARBA00022741"/>
    </source>
</evidence>
<dbReference type="InterPro" id="IPR014016">
    <property type="entry name" value="UvrD-like_ATP-bd"/>
</dbReference>
<accession>A0A934N510</accession>
<evidence type="ECO:0000256" key="7">
    <source>
        <dbReference type="ARBA" id="ARBA00023235"/>
    </source>
</evidence>
<dbReference type="GO" id="GO:0016787">
    <property type="term" value="F:hydrolase activity"/>
    <property type="evidence" value="ECO:0007669"/>
    <property type="project" value="UniProtKB-UniRule"/>
</dbReference>
<dbReference type="EMBL" id="QHBU01000159">
    <property type="protein sequence ID" value="PZR80287.1"/>
    <property type="molecule type" value="Genomic_DNA"/>
</dbReference>
<dbReference type="PANTHER" id="PTHR11070:SF2">
    <property type="entry name" value="ATP-DEPENDENT DNA HELICASE SRS2"/>
    <property type="match status" value="1"/>
</dbReference>
<dbReference type="CDD" id="cd17932">
    <property type="entry name" value="DEXQc_UvrD"/>
    <property type="match status" value="1"/>
</dbReference>
<comment type="catalytic activity">
    <reaction evidence="10">
        <text>ATP + H2O = ADP + phosphate + H(+)</text>
        <dbReference type="Rhea" id="RHEA:13065"/>
        <dbReference type="ChEBI" id="CHEBI:15377"/>
        <dbReference type="ChEBI" id="CHEBI:15378"/>
        <dbReference type="ChEBI" id="CHEBI:30616"/>
        <dbReference type="ChEBI" id="CHEBI:43474"/>
        <dbReference type="ChEBI" id="CHEBI:456216"/>
        <dbReference type="EC" id="5.6.2.4"/>
    </reaction>
</comment>
<dbReference type="PROSITE" id="PS51217">
    <property type="entry name" value="UVRD_HELICASE_CTER"/>
    <property type="match status" value="1"/>
</dbReference>
<accession>A0A2W5Z8D8</accession>
<evidence type="ECO:0000313" key="17">
    <source>
        <dbReference type="Proteomes" id="UP000606991"/>
    </source>
</evidence>
<name>A0A2W5Z8D8_9BACT</name>
<dbReference type="Gene3D" id="1.10.10.160">
    <property type="match status" value="1"/>
</dbReference>
<dbReference type="InterPro" id="IPR000212">
    <property type="entry name" value="DNA_helicase_UvrD/REP"/>
</dbReference>
<dbReference type="GO" id="GO:0003677">
    <property type="term" value="F:DNA binding"/>
    <property type="evidence" value="ECO:0007669"/>
    <property type="project" value="UniProtKB-KW"/>
</dbReference>
<evidence type="ECO:0000256" key="8">
    <source>
        <dbReference type="ARBA" id="ARBA00034617"/>
    </source>
</evidence>
<dbReference type="GO" id="GO:0000725">
    <property type="term" value="P:recombinational repair"/>
    <property type="evidence" value="ECO:0007669"/>
    <property type="project" value="TreeGrafter"/>
</dbReference>
<dbReference type="GO" id="GO:0005829">
    <property type="term" value="C:cytosol"/>
    <property type="evidence" value="ECO:0007669"/>
    <property type="project" value="TreeGrafter"/>
</dbReference>
<dbReference type="CDD" id="cd18807">
    <property type="entry name" value="SF1_C_UvrD"/>
    <property type="match status" value="1"/>
</dbReference>
<comment type="similarity">
    <text evidence="1">Belongs to the helicase family. UvrD subfamily.</text>
</comment>
<reference evidence="15 16" key="1">
    <citation type="journal article" date="2017" name="Nature">
        <title>Atmospheric trace gases support primary production in Antarctic desert surface soil.</title>
        <authorList>
            <person name="Ji M."/>
            <person name="Greening C."/>
            <person name="Vanwonterghem I."/>
            <person name="Carere C.R."/>
            <person name="Bay S.K."/>
            <person name="Steen J.A."/>
            <person name="Montgomery K."/>
            <person name="Lines T."/>
            <person name="Beardall J."/>
            <person name="van Dorst J."/>
            <person name="Snape I."/>
            <person name="Stott M.B."/>
            <person name="Hugenholtz P."/>
            <person name="Ferrari B.C."/>
        </authorList>
    </citation>
    <scope>NUCLEOTIDE SEQUENCE [LARGE SCALE GENOMIC DNA]</scope>
    <source>
        <strain evidence="15">RRmetagenome_bin12</strain>
    </source>
</reference>
<evidence type="ECO:0000256" key="5">
    <source>
        <dbReference type="ARBA" id="ARBA00022840"/>
    </source>
</evidence>
<dbReference type="Proteomes" id="UP000248724">
    <property type="component" value="Unassembled WGS sequence"/>
</dbReference>
<dbReference type="Gene3D" id="3.40.50.300">
    <property type="entry name" value="P-loop containing nucleotide triphosphate hydrolases"/>
    <property type="match status" value="2"/>
</dbReference>
<reference evidence="14 17" key="3">
    <citation type="submission" date="2020-10" db="EMBL/GenBank/DDBJ databases">
        <title>Ca. Dormibacterota MAGs.</title>
        <authorList>
            <person name="Montgomery K."/>
        </authorList>
    </citation>
    <scope>NUCLEOTIDE SEQUENCE [LARGE SCALE GENOMIC DNA]</scope>
    <source>
        <strain evidence="14">SC8812_S17_18</strain>
    </source>
</reference>
<keyword evidence="7" id="KW-0413">Isomerase</keyword>
<evidence type="ECO:0000256" key="6">
    <source>
        <dbReference type="ARBA" id="ARBA00023125"/>
    </source>
</evidence>
<reference evidence="15" key="2">
    <citation type="submission" date="2018-05" db="EMBL/GenBank/DDBJ databases">
        <authorList>
            <person name="Ferrari B."/>
        </authorList>
    </citation>
    <scope>NUCLEOTIDE SEQUENCE</scope>
    <source>
        <strain evidence="15">RRmetagenome_bin12</strain>
    </source>
</reference>
<feature type="binding site" evidence="11">
    <location>
        <begin position="12"/>
        <end position="19"/>
    </location>
    <ligand>
        <name>ATP</name>
        <dbReference type="ChEBI" id="CHEBI:30616"/>
    </ligand>
</feature>
<keyword evidence="6" id="KW-0238">DNA-binding</keyword>
<dbReference type="GO" id="GO:0033202">
    <property type="term" value="C:DNA helicase complex"/>
    <property type="evidence" value="ECO:0007669"/>
    <property type="project" value="TreeGrafter"/>
</dbReference>
<evidence type="ECO:0000256" key="3">
    <source>
        <dbReference type="ARBA" id="ARBA00022801"/>
    </source>
</evidence>
<dbReference type="GO" id="GO:0043138">
    <property type="term" value="F:3'-5' DNA helicase activity"/>
    <property type="evidence" value="ECO:0007669"/>
    <property type="project" value="UniProtKB-EC"/>
</dbReference>
<sequence>MTAPDGPLLIFAGAGSGKTRVLTHRIAYVLATRDVRPHEICAVTFTNKAAREMRGRIEVLLGGTTSGMWIGTFHALGARMLRRDGAAIGIPSGYSIYDEADRAAALRRAMQAEGIDDKRFPANKVVHIISAAKNELLDAHAYAAKHAGETYEGTVARAFIAYEAEMRAADALDFDDLLVRTVQLLRESDGVREDYQTRFRHLFVDEYQDTNLAQYVLVKLLTERHRNLTVVGDDDQAVFGWRGADVRNILSFRHDYPDAKVVTLEQNYRSTQVILDAAHAVIRQNSERADKKLWTDRGGGELVRLISVYDEQEEALAVCGEIEMLIGREGFSLSDCAVLYRTNAQSRAFEDVLLRRGIPYRLVGGLRFYERREVKDVLAYLRLIANPRDSVSFGRVVNVPRRKIGDRTVAELERLARRKRISPFEAVRAMDDSAEITPAARAALADFGRIIDDLRDLSERMPLPQFLDRVLDDTGYERALRDGTPENEERWANVTELIGLASEYGDVPPPQGLTQFLENVALVADVDTLDDAANGVTLITLHQVKGLEFPVVFLAGMEEGLLPHIRALEEGDAGIAEERRLTYVGLTRAQRRLYVLHAFRRHLYGSQHLAEASRFLADLPAEVLDIVRRPGAAVPSPPRAPGAVRQAVHAHAVRPNPVELAPQRYREGDRIAHPKLGEGSILKSTMTRSGEEVVIKFDNAGMKIFAVADSAIYSVID</sequence>
<dbReference type="Pfam" id="PF00580">
    <property type="entry name" value="UvrD-helicase"/>
    <property type="match status" value="1"/>
</dbReference>
<keyword evidence="4 11" id="KW-0347">Helicase</keyword>
<dbReference type="Proteomes" id="UP000606991">
    <property type="component" value="Unassembled WGS sequence"/>
</dbReference>
<evidence type="ECO:0000256" key="4">
    <source>
        <dbReference type="ARBA" id="ARBA00022806"/>
    </source>
</evidence>
<keyword evidence="3 11" id="KW-0378">Hydrolase</keyword>
<dbReference type="InterPro" id="IPR027417">
    <property type="entry name" value="P-loop_NTPase"/>
</dbReference>
<dbReference type="InterPro" id="IPR014017">
    <property type="entry name" value="DNA_helicase_UvrD-like_C"/>
</dbReference>
<dbReference type="PANTHER" id="PTHR11070">
    <property type="entry name" value="UVRD / RECB / PCRA DNA HELICASE FAMILY MEMBER"/>
    <property type="match status" value="1"/>
</dbReference>
<organism evidence="15 16">
    <name type="scientific">Candidatus Aeolococcus gillhamiae</name>
    <dbReference type="NCBI Taxonomy" id="3127015"/>
    <lineage>
        <taxon>Bacteria</taxon>
        <taxon>Bacillati</taxon>
        <taxon>Candidatus Dormiibacterota</taxon>
        <taxon>Candidatus Dormibacteria</taxon>
        <taxon>Candidatus Aeolococcales</taxon>
        <taxon>Candidatus Aeolococcaceae</taxon>
        <taxon>Candidatus Aeolococcus</taxon>
    </lineage>
</organism>
<dbReference type="Pfam" id="PF13361">
    <property type="entry name" value="UvrD_C"/>
    <property type="match status" value="1"/>
</dbReference>
<keyword evidence="5 11" id="KW-0067">ATP-binding</keyword>
<evidence type="ECO:0000313" key="15">
    <source>
        <dbReference type="EMBL" id="PZR80287.1"/>
    </source>
</evidence>
<evidence type="ECO:0000259" key="12">
    <source>
        <dbReference type="PROSITE" id="PS51198"/>
    </source>
</evidence>
<comment type="caution">
    <text evidence="15">The sequence shown here is derived from an EMBL/GenBank/DDBJ whole genome shotgun (WGS) entry which is preliminary data.</text>
</comment>
<evidence type="ECO:0000259" key="13">
    <source>
        <dbReference type="PROSITE" id="PS51217"/>
    </source>
</evidence>
<dbReference type="EC" id="5.6.2.4" evidence="9"/>
<dbReference type="PROSITE" id="PS51198">
    <property type="entry name" value="UVRD_HELICASE_ATP_BIND"/>
    <property type="match status" value="1"/>
</dbReference>
<proteinExistence type="inferred from homology"/>
<evidence type="ECO:0000313" key="16">
    <source>
        <dbReference type="Proteomes" id="UP000248724"/>
    </source>
</evidence>
<evidence type="ECO:0000256" key="11">
    <source>
        <dbReference type="PROSITE-ProRule" id="PRU00560"/>
    </source>
</evidence>
<dbReference type="EMBL" id="JAEKNS010000067">
    <property type="protein sequence ID" value="MBJ7594423.1"/>
    <property type="molecule type" value="Genomic_DNA"/>
</dbReference>
<evidence type="ECO:0000256" key="1">
    <source>
        <dbReference type="ARBA" id="ARBA00009922"/>
    </source>
</evidence>
<evidence type="ECO:0000313" key="14">
    <source>
        <dbReference type="EMBL" id="MBJ7594423.1"/>
    </source>
</evidence>
<feature type="domain" description="UvrD-like helicase ATP-binding" evidence="12">
    <location>
        <begin position="1"/>
        <end position="271"/>
    </location>
</feature>
<evidence type="ECO:0000256" key="10">
    <source>
        <dbReference type="ARBA" id="ARBA00048988"/>
    </source>
</evidence>
<feature type="domain" description="UvrD-like helicase C-terminal" evidence="13">
    <location>
        <begin position="272"/>
        <end position="546"/>
    </location>
</feature>
<evidence type="ECO:0000256" key="9">
    <source>
        <dbReference type="ARBA" id="ARBA00034808"/>
    </source>
</evidence>
<protein>
    <recommendedName>
        <fullName evidence="9">DNA 3'-5' helicase</fullName>
        <ecNumber evidence="9">5.6.2.4</ecNumber>
    </recommendedName>
</protein>
<dbReference type="Gene3D" id="1.10.486.10">
    <property type="entry name" value="PCRA, domain 4"/>
    <property type="match status" value="1"/>
</dbReference>
<dbReference type="FunFam" id="1.10.486.10:FF:000003">
    <property type="entry name" value="ATP-dependent DNA helicase"/>
    <property type="match status" value="1"/>
</dbReference>
<dbReference type="InterPro" id="IPR013986">
    <property type="entry name" value="DExx_box_DNA_helicase_dom_sf"/>
</dbReference>
<dbReference type="GO" id="GO:0005524">
    <property type="term" value="F:ATP binding"/>
    <property type="evidence" value="ECO:0007669"/>
    <property type="project" value="UniProtKB-UniRule"/>
</dbReference>
<comment type="catalytic activity">
    <reaction evidence="8">
        <text>Couples ATP hydrolysis with the unwinding of duplex DNA by translocating in the 3'-5' direction.</text>
        <dbReference type="EC" id="5.6.2.4"/>
    </reaction>
</comment>